<name>A0A811QKK7_9POAL</name>
<organism evidence="1 2">
    <name type="scientific">Miscanthus lutarioriparius</name>
    <dbReference type="NCBI Taxonomy" id="422564"/>
    <lineage>
        <taxon>Eukaryota</taxon>
        <taxon>Viridiplantae</taxon>
        <taxon>Streptophyta</taxon>
        <taxon>Embryophyta</taxon>
        <taxon>Tracheophyta</taxon>
        <taxon>Spermatophyta</taxon>
        <taxon>Magnoliopsida</taxon>
        <taxon>Liliopsida</taxon>
        <taxon>Poales</taxon>
        <taxon>Poaceae</taxon>
        <taxon>PACMAD clade</taxon>
        <taxon>Panicoideae</taxon>
        <taxon>Andropogonodae</taxon>
        <taxon>Andropogoneae</taxon>
        <taxon>Saccharinae</taxon>
        <taxon>Miscanthus</taxon>
    </lineage>
</organism>
<evidence type="ECO:0000313" key="1">
    <source>
        <dbReference type="EMBL" id="CAD6256727.1"/>
    </source>
</evidence>
<reference evidence="1" key="1">
    <citation type="submission" date="2020-10" db="EMBL/GenBank/DDBJ databases">
        <authorList>
            <person name="Han B."/>
            <person name="Lu T."/>
            <person name="Zhao Q."/>
            <person name="Huang X."/>
            <person name="Zhao Y."/>
        </authorList>
    </citation>
    <scope>NUCLEOTIDE SEQUENCE</scope>
</reference>
<comment type="caution">
    <text evidence="1">The sequence shown here is derived from an EMBL/GenBank/DDBJ whole genome shotgun (WGS) entry which is preliminary data.</text>
</comment>
<dbReference type="EMBL" id="CAJGYO010000010">
    <property type="protein sequence ID" value="CAD6256727.1"/>
    <property type="molecule type" value="Genomic_DNA"/>
</dbReference>
<accession>A0A811QKK7</accession>
<sequence length="85" mass="9750">MSIKYSNLGGTLDDAALEKKLFDTVLERFINVIARIEQFYDLKKLSFEEAIGRLKAFEERTKRGARGVHSDSGQLLLTQSEWEAR</sequence>
<gene>
    <name evidence="1" type="ORF">NCGR_LOCUS40229</name>
</gene>
<evidence type="ECO:0000313" key="2">
    <source>
        <dbReference type="Proteomes" id="UP000604825"/>
    </source>
</evidence>
<proteinExistence type="predicted"/>
<dbReference type="AlphaFoldDB" id="A0A811QKK7"/>
<dbReference type="Proteomes" id="UP000604825">
    <property type="component" value="Unassembled WGS sequence"/>
</dbReference>
<protein>
    <submittedName>
        <fullName evidence="1">Uncharacterized protein</fullName>
    </submittedName>
</protein>
<dbReference type="OrthoDB" id="694580at2759"/>
<keyword evidence="2" id="KW-1185">Reference proteome</keyword>